<feature type="region of interest" description="Disordered" evidence="1">
    <location>
        <begin position="1"/>
        <end position="127"/>
    </location>
</feature>
<dbReference type="Proteomes" id="UP000053240">
    <property type="component" value="Unassembled WGS sequence"/>
</dbReference>
<name>A0A194R0J0_PAPMA</name>
<protein>
    <submittedName>
        <fullName evidence="2">Uncharacterized protein</fullName>
    </submittedName>
</protein>
<sequence>MEARFKNKLPQEGTVERGESLHGTGGCGNTSLPLSPCCPTYSGGGKILQPVSSEKKQEGRTEERRPEERKQEEKSEEITNPFVKKGLKRTPPTKKKEHQVADQLKRTLGNAQKEKGLNTGASSKFTP</sequence>
<feature type="compositionally biased region" description="Basic residues" evidence="1">
    <location>
        <begin position="85"/>
        <end position="97"/>
    </location>
</feature>
<evidence type="ECO:0000256" key="1">
    <source>
        <dbReference type="SAM" id="MobiDB-lite"/>
    </source>
</evidence>
<keyword evidence="3" id="KW-1185">Reference proteome</keyword>
<dbReference type="AlphaFoldDB" id="A0A194R0J0"/>
<feature type="compositionally biased region" description="Basic and acidic residues" evidence="1">
    <location>
        <begin position="53"/>
        <end position="77"/>
    </location>
</feature>
<accession>A0A194R0J0</accession>
<proteinExistence type="predicted"/>
<dbReference type="EMBL" id="KQ461108">
    <property type="protein sequence ID" value="KPJ09356.1"/>
    <property type="molecule type" value="Genomic_DNA"/>
</dbReference>
<evidence type="ECO:0000313" key="2">
    <source>
        <dbReference type="EMBL" id="KPJ09356.1"/>
    </source>
</evidence>
<evidence type="ECO:0000313" key="3">
    <source>
        <dbReference type="Proteomes" id="UP000053240"/>
    </source>
</evidence>
<gene>
    <name evidence="2" type="ORF">RR48_15497</name>
</gene>
<organism evidence="2 3">
    <name type="scientific">Papilio machaon</name>
    <name type="common">Old World swallowtail butterfly</name>
    <dbReference type="NCBI Taxonomy" id="76193"/>
    <lineage>
        <taxon>Eukaryota</taxon>
        <taxon>Metazoa</taxon>
        <taxon>Ecdysozoa</taxon>
        <taxon>Arthropoda</taxon>
        <taxon>Hexapoda</taxon>
        <taxon>Insecta</taxon>
        <taxon>Pterygota</taxon>
        <taxon>Neoptera</taxon>
        <taxon>Endopterygota</taxon>
        <taxon>Lepidoptera</taxon>
        <taxon>Glossata</taxon>
        <taxon>Ditrysia</taxon>
        <taxon>Papilionoidea</taxon>
        <taxon>Papilionidae</taxon>
        <taxon>Papilioninae</taxon>
        <taxon>Papilio</taxon>
    </lineage>
</organism>
<dbReference type="InParanoid" id="A0A194R0J0"/>
<reference evidence="2 3" key="1">
    <citation type="journal article" date="2015" name="Nat. Commun.">
        <title>Outbred genome sequencing and CRISPR/Cas9 gene editing in butterflies.</title>
        <authorList>
            <person name="Li X."/>
            <person name="Fan D."/>
            <person name="Zhang W."/>
            <person name="Liu G."/>
            <person name="Zhang L."/>
            <person name="Zhao L."/>
            <person name="Fang X."/>
            <person name="Chen L."/>
            <person name="Dong Y."/>
            <person name="Chen Y."/>
            <person name="Ding Y."/>
            <person name="Zhao R."/>
            <person name="Feng M."/>
            <person name="Zhu Y."/>
            <person name="Feng Y."/>
            <person name="Jiang X."/>
            <person name="Zhu D."/>
            <person name="Xiang H."/>
            <person name="Feng X."/>
            <person name="Li S."/>
            <person name="Wang J."/>
            <person name="Zhang G."/>
            <person name="Kronforst M.R."/>
            <person name="Wang W."/>
        </authorList>
    </citation>
    <scope>NUCLEOTIDE SEQUENCE [LARGE SCALE GENOMIC DNA]</scope>
    <source>
        <strain evidence="2">Ya'a_city_454_Pm</strain>
        <tissue evidence="2">Whole body</tissue>
    </source>
</reference>